<organism evidence="1 2">
    <name type="scientific">Cylicocyclus nassatus</name>
    <name type="common">Nematode worm</name>
    <dbReference type="NCBI Taxonomy" id="53992"/>
    <lineage>
        <taxon>Eukaryota</taxon>
        <taxon>Metazoa</taxon>
        <taxon>Ecdysozoa</taxon>
        <taxon>Nematoda</taxon>
        <taxon>Chromadorea</taxon>
        <taxon>Rhabditida</taxon>
        <taxon>Rhabditina</taxon>
        <taxon>Rhabditomorpha</taxon>
        <taxon>Strongyloidea</taxon>
        <taxon>Strongylidae</taxon>
        <taxon>Cylicocyclus</taxon>
    </lineage>
</organism>
<dbReference type="Proteomes" id="UP001176961">
    <property type="component" value="Unassembled WGS sequence"/>
</dbReference>
<name>A0AA36M6B5_CYLNA</name>
<evidence type="ECO:0000313" key="1">
    <source>
        <dbReference type="EMBL" id="CAJ0600739.1"/>
    </source>
</evidence>
<feature type="non-terminal residue" evidence="1">
    <location>
        <position position="113"/>
    </location>
</feature>
<dbReference type="AlphaFoldDB" id="A0AA36M6B5"/>
<dbReference type="EMBL" id="CATQJL010000274">
    <property type="protein sequence ID" value="CAJ0600739.1"/>
    <property type="molecule type" value="Genomic_DNA"/>
</dbReference>
<comment type="caution">
    <text evidence="1">The sequence shown here is derived from an EMBL/GenBank/DDBJ whole genome shotgun (WGS) entry which is preliminary data.</text>
</comment>
<accession>A0AA36M6B5</accession>
<reference evidence="1" key="1">
    <citation type="submission" date="2023-07" db="EMBL/GenBank/DDBJ databases">
        <authorList>
            <consortium name="CYATHOMIX"/>
        </authorList>
    </citation>
    <scope>NUCLEOTIDE SEQUENCE</scope>
    <source>
        <strain evidence="1">N/A</strain>
    </source>
</reference>
<evidence type="ECO:0000313" key="2">
    <source>
        <dbReference type="Proteomes" id="UP001176961"/>
    </source>
</evidence>
<protein>
    <submittedName>
        <fullName evidence="1">Uncharacterized protein</fullName>
    </submittedName>
</protein>
<sequence length="113" mass="12375">MMKLMDFIEVLEKMVNSKTIYVKGGFGAPGNAKNKERYAKSDPKRAASINAASADTFFFDCAGCIKGALWGWTGDKNKTYGGAVYCSNGVPDKNENMIDCCYNVSTDFSKLEI</sequence>
<gene>
    <name evidence="1" type="ORF">CYNAS_LOCUS12722</name>
</gene>
<keyword evidence="2" id="KW-1185">Reference proteome</keyword>
<proteinExistence type="predicted"/>